<dbReference type="Pfam" id="PF00120">
    <property type="entry name" value="Gln-synt_C"/>
    <property type="match status" value="1"/>
</dbReference>
<comment type="catalytic activity">
    <reaction evidence="16">
        <text>L-glutamate + NH4(+) + ATP = L-glutamine + ADP + phosphate + H(+)</text>
        <dbReference type="Rhea" id="RHEA:16169"/>
        <dbReference type="ChEBI" id="CHEBI:15378"/>
        <dbReference type="ChEBI" id="CHEBI:28938"/>
        <dbReference type="ChEBI" id="CHEBI:29985"/>
        <dbReference type="ChEBI" id="CHEBI:30616"/>
        <dbReference type="ChEBI" id="CHEBI:43474"/>
        <dbReference type="ChEBI" id="CHEBI:58359"/>
        <dbReference type="ChEBI" id="CHEBI:456216"/>
        <dbReference type="EC" id="6.3.1.2"/>
    </reaction>
</comment>
<dbReference type="EMBL" id="CP093442">
    <property type="protein sequence ID" value="UOF00160.1"/>
    <property type="molecule type" value="Genomic_DNA"/>
</dbReference>
<evidence type="ECO:0000256" key="12">
    <source>
        <dbReference type="ARBA" id="ARBA00022842"/>
    </source>
</evidence>
<evidence type="ECO:0000256" key="15">
    <source>
        <dbReference type="RuleBase" id="RU000387"/>
    </source>
</evidence>
<dbReference type="PROSITE" id="PS00182">
    <property type="entry name" value="GLNA_ADENYLATION"/>
    <property type="match status" value="1"/>
</dbReference>
<dbReference type="GO" id="GO:0004356">
    <property type="term" value="F:glutamine synthetase activity"/>
    <property type="evidence" value="ECO:0007669"/>
    <property type="project" value="UniProtKB-EC"/>
</dbReference>
<evidence type="ECO:0000256" key="14">
    <source>
        <dbReference type="RuleBase" id="RU000384"/>
    </source>
</evidence>
<dbReference type="Gene3D" id="3.30.590.10">
    <property type="entry name" value="Glutamine synthetase/guanido kinase, catalytic domain"/>
    <property type="match status" value="1"/>
</dbReference>
<dbReference type="PROSITE" id="PS00180">
    <property type="entry name" value="GLNA_1"/>
    <property type="match status" value="1"/>
</dbReference>
<evidence type="ECO:0000256" key="11">
    <source>
        <dbReference type="ARBA" id="ARBA00022840"/>
    </source>
</evidence>
<evidence type="ECO:0000256" key="13">
    <source>
        <dbReference type="PROSITE-ProRule" id="PRU01330"/>
    </source>
</evidence>
<dbReference type="Pfam" id="PF03951">
    <property type="entry name" value="Gln-synt_N"/>
    <property type="match status" value="1"/>
</dbReference>
<keyword evidence="8 16" id="KW-0436">Ligase</keyword>
<sequence length="476" mass="53443">MTTKITTAKDVLKFANEKGAKMVDLKFCDMIGTWQHLTVPLHQLTDEIFEEGFGFDGSSIRGWRGIEESDMIIKPDPTTAMMDPFMQVPTLSLICDVCLPETLQPYNRDPRQIVKKAIAYMQSTGIADTAYFGPEAEFFIFDDVRYEQTGNSGFYMIDSDEAAWNTGRDEGGRNLGYKVRPKEGYFPALPTDTQQDLRSEICLELERCGMVVERHHHEVASAGQGEINFRFDTALNMGDKMMWFKYIVRNVAKRYGKTATFMPKPLFGDNGSGMHMHMSLWKDGKNLFAGNKYAGLSEMALYYIGGVLKHAPALCGIINPTTNSYKRLVPGFEAPTKLAYSFKNRSAAMRIPNSGPNPKAKRIEFRTPDPAANIYLAEAAILMAGLDGIINKIHPGEPLDKDIYGLPPQEAAAIPSVPGTLEESLNHLAANCSFLKKGDVFSDDIIDTWINYKIDKEIRPVQQRPVPYEFHLYYDC</sequence>
<gene>
    <name evidence="19" type="primary">glnA</name>
    <name evidence="19" type="ORF">MNR06_10650</name>
</gene>
<evidence type="ECO:0000256" key="2">
    <source>
        <dbReference type="ARBA" id="ARBA00004496"/>
    </source>
</evidence>
<comment type="subunit">
    <text evidence="4 15">Oligomer of 12 subunits arranged in the form of two hexagons.</text>
</comment>
<keyword evidence="7" id="KW-0597">Phosphoprotein</keyword>
<evidence type="ECO:0000256" key="3">
    <source>
        <dbReference type="ARBA" id="ARBA00009897"/>
    </source>
</evidence>
<dbReference type="PANTHER" id="PTHR43407:SF1">
    <property type="entry name" value="LENGSIN"/>
    <property type="match status" value="1"/>
</dbReference>
<dbReference type="SUPFAM" id="SSF55931">
    <property type="entry name" value="Glutamine synthetase/guanido kinase"/>
    <property type="match status" value="1"/>
</dbReference>
<dbReference type="SMART" id="SM01230">
    <property type="entry name" value="Gln-synt_C"/>
    <property type="match status" value="1"/>
</dbReference>
<keyword evidence="20" id="KW-1185">Reference proteome</keyword>
<dbReference type="InterPro" id="IPR014746">
    <property type="entry name" value="Gln_synth/guanido_kin_cat_dom"/>
</dbReference>
<keyword evidence="9" id="KW-0479">Metal-binding</keyword>
<evidence type="ECO:0000313" key="19">
    <source>
        <dbReference type="EMBL" id="UOF00160.1"/>
    </source>
</evidence>
<name>A0ABY4CD88_9BACT</name>
<dbReference type="InterPro" id="IPR027303">
    <property type="entry name" value="Gln_synth_gly_rich_site"/>
</dbReference>
<dbReference type="PROSITE" id="PS00181">
    <property type="entry name" value="GLNA_ATP"/>
    <property type="match status" value="1"/>
</dbReference>
<dbReference type="InterPro" id="IPR027302">
    <property type="entry name" value="Gln_synth_N_conserv_site"/>
</dbReference>
<evidence type="ECO:0000256" key="7">
    <source>
        <dbReference type="ARBA" id="ARBA00022553"/>
    </source>
</evidence>
<dbReference type="SUPFAM" id="SSF54368">
    <property type="entry name" value="Glutamine synthetase, N-terminal domain"/>
    <property type="match status" value="1"/>
</dbReference>
<keyword evidence="6 15" id="KW-0963">Cytoplasm</keyword>
<dbReference type="Proteomes" id="UP000830116">
    <property type="component" value="Chromosome"/>
</dbReference>
<evidence type="ECO:0000256" key="8">
    <source>
        <dbReference type="ARBA" id="ARBA00022598"/>
    </source>
</evidence>
<reference evidence="19" key="1">
    <citation type="submission" date="2022-03" db="EMBL/GenBank/DDBJ databases">
        <title>Genome Identification and Characterization of new species Bdellovibrio reynosense LBG001 sp. nov. from a Mexico soil sample.</title>
        <authorList>
            <person name="Camilli A."/>
            <person name="Ajao Y."/>
            <person name="Guo X."/>
        </authorList>
    </citation>
    <scope>NUCLEOTIDE SEQUENCE</scope>
    <source>
        <strain evidence="19">LBG001</strain>
    </source>
</reference>
<proteinExistence type="inferred from homology"/>
<evidence type="ECO:0000256" key="1">
    <source>
        <dbReference type="ARBA" id="ARBA00001946"/>
    </source>
</evidence>
<keyword evidence="10 16" id="KW-0547">Nucleotide-binding</keyword>
<evidence type="ECO:0000259" key="17">
    <source>
        <dbReference type="PROSITE" id="PS51986"/>
    </source>
</evidence>
<keyword evidence="12" id="KW-0460">Magnesium</keyword>
<dbReference type="InterPro" id="IPR001637">
    <property type="entry name" value="Gln_synth_I_adenylation_site"/>
</dbReference>
<dbReference type="InterPro" id="IPR008146">
    <property type="entry name" value="Gln_synth_cat_dom"/>
</dbReference>
<evidence type="ECO:0000259" key="18">
    <source>
        <dbReference type="PROSITE" id="PS51987"/>
    </source>
</evidence>
<dbReference type="InterPro" id="IPR004809">
    <property type="entry name" value="Gln_synth_I"/>
</dbReference>
<evidence type="ECO:0000256" key="9">
    <source>
        <dbReference type="ARBA" id="ARBA00022723"/>
    </source>
</evidence>
<feature type="domain" description="GS beta-grasp" evidence="17">
    <location>
        <begin position="18"/>
        <end position="102"/>
    </location>
</feature>
<evidence type="ECO:0000313" key="20">
    <source>
        <dbReference type="Proteomes" id="UP000830116"/>
    </source>
</evidence>
<dbReference type="NCBIfam" id="TIGR00653">
    <property type="entry name" value="GlnA"/>
    <property type="match status" value="1"/>
</dbReference>
<dbReference type="EC" id="6.3.1.2" evidence="16"/>
<evidence type="ECO:0000256" key="4">
    <source>
        <dbReference type="ARBA" id="ARBA00011354"/>
    </source>
</evidence>
<protein>
    <recommendedName>
        <fullName evidence="5 16">Glutamine synthetase</fullName>
        <ecNumber evidence="16">6.3.1.2</ecNumber>
    </recommendedName>
</protein>
<accession>A0ABY4CD88</accession>
<dbReference type="PROSITE" id="PS51987">
    <property type="entry name" value="GS_CATALYTIC"/>
    <property type="match status" value="1"/>
</dbReference>
<evidence type="ECO:0000256" key="5">
    <source>
        <dbReference type="ARBA" id="ARBA00021364"/>
    </source>
</evidence>
<feature type="domain" description="GS catalytic" evidence="18">
    <location>
        <begin position="110"/>
        <end position="476"/>
    </location>
</feature>
<dbReference type="PROSITE" id="PS51986">
    <property type="entry name" value="GS_BETA_GRASP"/>
    <property type="match status" value="1"/>
</dbReference>
<comment type="similarity">
    <text evidence="3 13 14">Belongs to the glutamine synthetase family.</text>
</comment>
<evidence type="ECO:0000256" key="6">
    <source>
        <dbReference type="ARBA" id="ARBA00022490"/>
    </source>
</evidence>
<evidence type="ECO:0000256" key="16">
    <source>
        <dbReference type="RuleBase" id="RU004356"/>
    </source>
</evidence>
<keyword evidence="11 16" id="KW-0067">ATP-binding</keyword>
<comment type="cofactor">
    <cofactor evidence="1">
        <name>Mg(2+)</name>
        <dbReference type="ChEBI" id="CHEBI:18420"/>
    </cofactor>
</comment>
<evidence type="ECO:0000256" key="10">
    <source>
        <dbReference type="ARBA" id="ARBA00022741"/>
    </source>
</evidence>
<dbReference type="InterPro" id="IPR008147">
    <property type="entry name" value="Gln_synt_N"/>
</dbReference>
<dbReference type="InterPro" id="IPR036651">
    <property type="entry name" value="Gln_synt_N_sf"/>
</dbReference>
<organism evidence="19 20">
    <name type="scientific">Bdellovibrio reynosensis</name>
    <dbReference type="NCBI Taxonomy" id="2835041"/>
    <lineage>
        <taxon>Bacteria</taxon>
        <taxon>Pseudomonadati</taxon>
        <taxon>Bdellovibrionota</taxon>
        <taxon>Bdellovibrionia</taxon>
        <taxon>Bdellovibrionales</taxon>
        <taxon>Pseudobdellovibrionaceae</taxon>
        <taxon>Bdellovibrio</taxon>
    </lineage>
</organism>
<dbReference type="PANTHER" id="PTHR43407">
    <property type="entry name" value="GLUTAMINE SYNTHETASE"/>
    <property type="match status" value="1"/>
</dbReference>
<dbReference type="RefSeq" id="WP_243535854.1">
    <property type="nucleotide sequence ID" value="NZ_CP093442.1"/>
</dbReference>
<dbReference type="Gene3D" id="3.10.20.70">
    <property type="entry name" value="Glutamine synthetase, N-terminal domain"/>
    <property type="match status" value="1"/>
</dbReference>
<comment type="subcellular location">
    <subcellularLocation>
        <location evidence="2 15">Cytoplasm</location>
    </subcellularLocation>
</comment>